<accession>A0AAV1HT50</accession>
<dbReference type="Proteomes" id="UP001314263">
    <property type="component" value="Unassembled WGS sequence"/>
</dbReference>
<name>A0AAV1HT50_9CHLO</name>
<keyword evidence="3" id="KW-1185">Reference proteome</keyword>
<dbReference type="Gene3D" id="2.130.10.10">
    <property type="entry name" value="YVTN repeat-like/Quinoprotein amine dehydrogenase"/>
    <property type="match status" value="1"/>
</dbReference>
<feature type="signal peptide" evidence="1">
    <location>
        <begin position="1"/>
        <end position="21"/>
    </location>
</feature>
<dbReference type="PROSITE" id="PS51257">
    <property type="entry name" value="PROKAR_LIPOPROTEIN"/>
    <property type="match status" value="1"/>
</dbReference>
<dbReference type="InterPro" id="IPR011047">
    <property type="entry name" value="Quinoprotein_ADH-like_sf"/>
</dbReference>
<evidence type="ECO:0008006" key="4">
    <source>
        <dbReference type="Google" id="ProtNLM"/>
    </source>
</evidence>
<gene>
    <name evidence="2" type="ORF">CVIRNUC_001387</name>
</gene>
<comment type="caution">
    <text evidence="2">The sequence shown here is derived from an EMBL/GenBank/DDBJ whole genome shotgun (WGS) entry which is preliminary data.</text>
</comment>
<dbReference type="InterPro" id="IPR015943">
    <property type="entry name" value="WD40/YVTN_repeat-like_dom_sf"/>
</dbReference>
<reference evidence="2 3" key="1">
    <citation type="submission" date="2023-10" db="EMBL/GenBank/DDBJ databases">
        <authorList>
            <person name="Maclean D."/>
            <person name="Macfadyen A."/>
        </authorList>
    </citation>
    <scope>NUCLEOTIDE SEQUENCE [LARGE SCALE GENOMIC DNA]</scope>
</reference>
<feature type="chain" id="PRO_5043337187" description="Pyrrolo-quinoline quinone" evidence="1">
    <location>
        <begin position="22"/>
        <end position="622"/>
    </location>
</feature>
<keyword evidence="1" id="KW-0732">Signal</keyword>
<sequence length="622" mass="66801">MPRGALVWVCLVTACITLCSAKDVSFSSVPAASDVDSSELPKLAECLIECAFNPANILAPFTGCKWESGKGDDSGCVIEKNCFVPCFRANDKGAVYTNRYNLQRSSFVIDKALEPGKISTTTFGLKGSWDVDGSVYAQPLYAPHVKVAKGVYKDIIIIATEFNSVYGFDAETGEQLWKTPLTIGRVVTASDIPAVSSRPGGPCTDINPYYGITSTPVIDPETDTVYVMSYSVEGATVDTTQYRLSALDITNGKHREGSPSAPVAGERTFPSSDFPNNATVFRAIKQLQRPGLALYKGLVYAAFGSHCDRPEYWPWIFAFEAQSLKIRTFWTTPSFISRFNQSNPAFGPVFGGGPTIWMGGTAPSFYKDHLYIVTGRGPVDPAKGGYGNGVLRFPLDLSTVEDYFIPANGVYLDNTDLDLGSSGAIILKDKNYVITGGKQGPIYLLDATKLGGYEPSANNANAVEVINPAPLNSTNSAANTIYSGPAYWPANGGQIFYRGRRTSPTGATLFRYGFDADNKLPAKPSVQAQDKVGIFNNRASNPVIQAASKDATEAILWEIDEQSSLFAWDAMSLKLLFGTNNTQVCGGTPSSSGGVVKFALPTIAAGKVYMGCGNKVLMYGLN</sequence>
<evidence type="ECO:0000256" key="1">
    <source>
        <dbReference type="SAM" id="SignalP"/>
    </source>
</evidence>
<dbReference type="EMBL" id="CAUYUE010000002">
    <property type="protein sequence ID" value="CAK0742311.1"/>
    <property type="molecule type" value="Genomic_DNA"/>
</dbReference>
<organism evidence="2 3">
    <name type="scientific">Coccomyxa viridis</name>
    <dbReference type="NCBI Taxonomy" id="1274662"/>
    <lineage>
        <taxon>Eukaryota</taxon>
        <taxon>Viridiplantae</taxon>
        <taxon>Chlorophyta</taxon>
        <taxon>core chlorophytes</taxon>
        <taxon>Trebouxiophyceae</taxon>
        <taxon>Trebouxiophyceae incertae sedis</taxon>
        <taxon>Coccomyxaceae</taxon>
        <taxon>Coccomyxa</taxon>
    </lineage>
</organism>
<dbReference type="AlphaFoldDB" id="A0AAV1HT50"/>
<evidence type="ECO:0000313" key="3">
    <source>
        <dbReference type="Proteomes" id="UP001314263"/>
    </source>
</evidence>
<protein>
    <recommendedName>
        <fullName evidence="4">Pyrrolo-quinoline quinone</fullName>
    </recommendedName>
</protein>
<evidence type="ECO:0000313" key="2">
    <source>
        <dbReference type="EMBL" id="CAK0742311.1"/>
    </source>
</evidence>
<dbReference type="SUPFAM" id="SSF50998">
    <property type="entry name" value="Quinoprotein alcohol dehydrogenase-like"/>
    <property type="match status" value="2"/>
</dbReference>
<proteinExistence type="predicted"/>